<keyword evidence="2" id="KW-1185">Reference proteome</keyword>
<accession>A0A7J8ZL53</accession>
<dbReference type="EMBL" id="JABEZV010000006">
    <property type="protein sequence ID" value="MBA0712541.1"/>
    <property type="molecule type" value="Genomic_DNA"/>
</dbReference>
<protein>
    <submittedName>
        <fullName evidence="1">Uncharacterized protein</fullName>
    </submittedName>
</protein>
<sequence length="180" mass="20493">MSTDINEDYELECSWIGESMSIKEASTYVKTSQFLSCLIDGDEVGFSQNGESVSSGGFVHGIDVPYILASASKLREGLEFVVVGTFYSFKKKGSVLRDDRRMGEFQLVLRDFQLEDLGFKGPWFTCEMDKGEGHLQSNHFRFEASWTLEDSCEVKVRKLWEQSRGTLPQWLELLGWSLES</sequence>
<evidence type="ECO:0000313" key="1">
    <source>
        <dbReference type="EMBL" id="MBA0712541.1"/>
    </source>
</evidence>
<name>A0A7J8ZL53_9ROSI</name>
<reference evidence="1 2" key="1">
    <citation type="journal article" date="2019" name="Genome Biol. Evol.">
        <title>Insights into the evolution of the New World diploid cottons (Gossypium, subgenus Houzingenia) based on genome sequencing.</title>
        <authorList>
            <person name="Grover C.E."/>
            <person name="Arick M.A. 2nd"/>
            <person name="Thrash A."/>
            <person name="Conover J.L."/>
            <person name="Sanders W.S."/>
            <person name="Peterson D.G."/>
            <person name="Frelichowski J.E."/>
            <person name="Scheffler J.A."/>
            <person name="Scheffler B.E."/>
            <person name="Wendel J.F."/>
        </authorList>
    </citation>
    <scope>NUCLEOTIDE SEQUENCE [LARGE SCALE GENOMIC DNA]</scope>
    <source>
        <strain evidence="1">4</strain>
        <tissue evidence="1">Leaf</tissue>
    </source>
</reference>
<comment type="caution">
    <text evidence="1">The sequence shown here is derived from an EMBL/GenBank/DDBJ whole genome shotgun (WGS) entry which is preliminary data.</text>
</comment>
<dbReference type="Proteomes" id="UP000593574">
    <property type="component" value="Unassembled WGS sequence"/>
</dbReference>
<dbReference type="AlphaFoldDB" id="A0A7J8ZL53"/>
<gene>
    <name evidence="1" type="ORF">Golax_011640</name>
</gene>
<evidence type="ECO:0000313" key="2">
    <source>
        <dbReference type="Proteomes" id="UP000593574"/>
    </source>
</evidence>
<proteinExistence type="predicted"/>
<organism evidence="1 2">
    <name type="scientific">Gossypium laxum</name>
    <dbReference type="NCBI Taxonomy" id="34288"/>
    <lineage>
        <taxon>Eukaryota</taxon>
        <taxon>Viridiplantae</taxon>
        <taxon>Streptophyta</taxon>
        <taxon>Embryophyta</taxon>
        <taxon>Tracheophyta</taxon>
        <taxon>Spermatophyta</taxon>
        <taxon>Magnoliopsida</taxon>
        <taxon>eudicotyledons</taxon>
        <taxon>Gunneridae</taxon>
        <taxon>Pentapetalae</taxon>
        <taxon>rosids</taxon>
        <taxon>malvids</taxon>
        <taxon>Malvales</taxon>
        <taxon>Malvaceae</taxon>
        <taxon>Malvoideae</taxon>
        <taxon>Gossypium</taxon>
    </lineage>
</organism>